<dbReference type="RefSeq" id="WP_188787985.1">
    <property type="nucleotide sequence ID" value="NZ_BMOC01000019.1"/>
</dbReference>
<dbReference type="SUPFAM" id="SSF89447">
    <property type="entry name" value="AbrB/MazE/MraZ-like"/>
    <property type="match status" value="2"/>
</dbReference>
<gene>
    <name evidence="1" type="ORF">GCM10008995_25320</name>
</gene>
<evidence type="ECO:0000313" key="2">
    <source>
        <dbReference type="Proteomes" id="UP000653099"/>
    </source>
</evidence>
<dbReference type="OrthoDB" id="377176at2157"/>
<evidence type="ECO:0000313" key="1">
    <source>
        <dbReference type="EMBL" id="GGJ14322.1"/>
    </source>
</evidence>
<keyword evidence="2" id="KW-1185">Reference proteome</keyword>
<dbReference type="InterPro" id="IPR037914">
    <property type="entry name" value="SpoVT-AbrB_sf"/>
</dbReference>
<dbReference type="Gene3D" id="2.10.260.10">
    <property type="match status" value="1"/>
</dbReference>
<reference evidence="1" key="2">
    <citation type="submission" date="2020-09" db="EMBL/GenBank/DDBJ databases">
        <authorList>
            <person name="Sun Q."/>
            <person name="Ohkuma M."/>
        </authorList>
    </citation>
    <scope>NUCLEOTIDE SEQUENCE</scope>
    <source>
        <strain evidence="1">JCM 14359</strain>
    </source>
</reference>
<comment type="caution">
    <text evidence="1">The sequence shown here is derived from an EMBL/GenBank/DDBJ whole genome shotgun (WGS) entry which is preliminary data.</text>
</comment>
<protein>
    <submittedName>
        <fullName evidence="1">Uncharacterized protein</fullName>
    </submittedName>
</protein>
<dbReference type="EMBL" id="BMOC01000019">
    <property type="protein sequence ID" value="GGJ14322.1"/>
    <property type="molecule type" value="Genomic_DNA"/>
</dbReference>
<sequence>MSEDAGVVTISKNGSVTIPAEVREVLSVKDQEALLRLPHVEVAERSDGGSSDRVESAGIVKMSEEGVVVIPVEVRTLLGIKGEKTYIRLKNISVGKKLSGGDGSE</sequence>
<reference evidence="1" key="1">
    <citation type="journal article" date="2014" name="Int. J. Syst. Evol. Microbiol.">
        <title>Complete genome sequence of Corynebacterium casei LMG S-19264T (=DSM 44701T), isolated from a smear-ripened cheese.</title>
        <authorList>
            <consortium name="US DOE Joint Genome Institute (JGI-PGF)"/>
            <person name="Walter F."/>
            <person name="Albersmeier A."/>
            <person name="Kalinowski J."/>
            <person name="Ruckert C."/>
        </authorList>
    </citation>
    <scope>NUCLEOTIDE SEQUENCE</scope>
    <source>
        <strain evidence="1">JCM 14359</strain>
    </source>
</reference>
<dbReference type="Proteomes" id="UP000653099">
    <property type="component" value="Unassembled WGS sequence"/>
</dbReference>
<name>A0A830EIB3_9EURY</name>
<dbReference type="AlphaFoldDB" id="A0A830EIB3"/>
<accession>A0A830EIB3</accession>
<organism evidence="1 2">
    <name type="scientific">Halobellus salinus</name>
    <dbReference type="NCBI Taxonomy" id="931585"/>
    <lineage>
        <taxon>Archaea</taxon>
        <taxon>Methanobacteriati</taxon>
        <taxon>Methanobacteriota</taxon>
        <taxon>Stenosarchaea group</taxon>
        <taxon>Halobacteria</taxon>
        <taxon>Halobacteriales</taxon>
        <taxon>Haloferacaceae</taxon>
        <taxon>Halobellus</taxon>
    </lineage>
</organism>
<proteinExistence type="predicted"/>